<reference evidence="19" key="1">
    <citation type="submission" date="2006-06" db="EMBL/GenBank/DDBJ databases">
        <title>Complete sequence of Trichodesmium erythraeum IMS101.</title>
        <authorList>
            <consortium name="US DOE Joint Genome Institute"/>
            <person name="Copeland A."/>
            <person name="Lucas S."/>
            <person name="Lapidus A."/>
            <person name="Barry K."/>
            <person name="Detter J.C."/>
            <person name="Glavina del Rio T."/>
            <person name="Hammon N."/>
            <person name="Israni S."/>
            <person name="Dalin E."/>
            <person name="Tice H."/>
            <person name="Pitluck S."/>
            <person name="Kiss H."/>
            <person name="Munk A.C."/>
            <person name="Brettin T."/>
            <person name="Bruce D."/>
            <person name="Han C."/>
            <person name="Tapia R."/>
            <person name="Gilna P."/>
            <person name="Schmutz J."/>
            <person name="Larimer F."/>
            <person name="Land M."/>
            <person name="Hauser L."/>
            <person name="Kyrpides N."/>
            <person name="Kim E."/>
            <person name="Richardson P."/>
        </authorList>
    </citation>
    <scope>NUCLEOTIDE SEQUENCE [LARGE SCALE GENOMIC DNA]</scope>
    <source>
        <strain evidence="19">IMS101</strain>
    </source>
</reference>
<feature type="transmembrane region" description="Helical" evidence="18">
    <location>
        <begin position="468"/>
        <end position="486"/>
    </location>
</feature>
<dbReference type="GO" id="GO:0046467">
    <property type="term" value="P:membrane lipid biosynthetic process"/>
    <property type="evidence" value="ECO:0007669"/>
    <property type="project" value="UniProtKB-ARBA"/>
</dbReference>
<dbReference type="PANTHER" id="PTHR43867:SF2">
    <property type="entry name" value="CELLULOSE SYNTHASE CATALYTIC SUBUNIT A [UDP-FORMING]"/>
    <property type="match status" value="1"/>
</dbReference>
<comment type="catalytic activity">
    <reaction evidence="14">
        <text>a 1,2-diacyl-sn-glycerol + UDP-alpha-D-glucose = a 1,2-diacyl-3-O-(beta-D-glucopyranosyl)-sn-glycerol + UDP + H(+)</text>
        <dbReference type="Rhea" id="RHEA:17285"/>
        <dbReference type="ChEBI" id="CHEBI:15378"/>
        <dbReference type="ChEBI" id="CHEBI:17815"/>
        <dbReference type="ChEBI" id="CHEBI:58223"/>
        <dbReference type="ChEBI" id="CHEBI:58885"/>
        <dbReference type="ChEBI" id="CHEBI:75799"/>
        <dbReference type="EC" id="2.4.1.336"/>
    </reaction>
</comment>
<dbReference type="InterPro" id="IPR050321">
    <property type="entry name" value="Glycosyltr_2/OpgH_subfam"/>
</dbReference>
<evidence type="ECO:0000256" key="16">
    <source>
        <dbReference type="ARBA" id="ARBA00068721"/>
    </source>
</evidence>
<evidence type="ECO:0000256" key="8">
    <source>
        <dbReference type="ARBA" id="ARBA00022798"/>
    </source>
</evidence>
<keyword evidence="9" id="KW-0460">Magnesium</keyword>
<evidence type="ECO:0000256" key="12">
    <source>
        <dbReference type="ARBA" id="ARBA00023136"/>
    </source>
</evidence>
<keyword evidence="10 18" id="KW-1133">Transmembrane helix</keyword>
<keyword evidence="5" id="KW-0328">Glycosyltransferase</keyword>
<dbReference type="Pfam" id="PF13641">
    <property type="entry name" value="Glyco_tranf_2_3"/>
    <property type="match status" value="1"/>
</dbReference>
<proteinExistence type="inferred from homology"/>
<dbReference type="FunFam" id="3.90.550.10:FF:000164">
    <property type="entry name" value="Beta-(1-3)-glucosyl transferase"/>
    <property type="match status" value="1"/>
</dbReference>
<evidence type="ECO:0000256" key="18">
    <source>
        <dbReference type="SAM" id="Phobius"/>
    </source>
</evidence>
<accession>Q110Z2</accession>
<evidence type="ECO:0000256" key="6">
    <source>
        <dbReference type="ARBA" id="ARBA00022679"/>
    </source>
</evidence>
<comment type="cofactor">
    <cofactor evidence="1">
        <name>Mg(2+)</name>
        <dbReference type="ChEBI" id="CHEBI:18420"/>
    </cofactor>
</comment>
<keyword evidence="11" id="KW-0443">Lipid metabolism</keyword>
<protein>
    <recommendedName>
        <fullName evidence="16">Beta-monoglucosyldiacylglycerol synthase</fullName>
        <ecNumber evidence="15">2.4.1.336</ecNumber>
    </recommendedName>
    <alternativeName>
        <fullName evidence="17">UDP-glucose:1,2-diacylglycerol 3-beta-D-glucosyltransferase</fullName>
    </alternativeName>
</protein>
<dbReference type="OrthoDB" id="9766299at2"/>
<evidence type="ECO:0000256" key="2">
    <source>
        <dbReference type="ARBA" id="ARBA00004141"/>
    </source>
</evidence>
<keyword evidence="6 19" id="KW-0808">Transferase</keyword>
<dbReference type="RefSeq" id="WP_011612293.1">
    <property type="nucleotide sequence ID" value="NC_008312.1"/>
</dbReference>
<evidence type="ECO:0000256" key="4">
    <source>
        <dbReference type="ARBA" id="ARBA00022516"/>
    </source>
</evidence>
<comment type="subcellular location">
    <subcellularLocation>
        <location evidence="2">Membrane</location>
        <topology evidence="2">Multi-pass membrane protein</topology>
    </subcellularLocation>
</comment>
<dbReference type="GO" id="GO:0016758">
    <property type="term" value="F:hexosyltransferase activity"/>
    <property type="evidence" value="ECO:0007669"/>
    <property type="project" value="UniProtKB-ARBA"/>
</dbReference>
<keyword evidence="13" id="KW-0119">Carbohydrate metabolism</keyword>
<dbReference type="CAZy" id="GT2">
    <property type="family name" value="Glycosyltransferase Family 2"/>
</dbReference>
<dbReference type="PANTHER" id="PTHR43867">
    <property type="entry name" value="CELLULOSE SYNTHASE CATALYTIC SUBUNIT A [UDP-FORMING]"/>
    <property type="match status" value="1"/>
</dbReference>
<feature type="transmembrane region" description="Helical" evidence="18">
    <location>
        <begin position="407"/>
        <end position="427"/>
    </location>
</feature>
<evidence type="ECO:0000256" key="7">
    <source>
        <dbReference type="ARBA" id="ARBA00022692"/>
    </source>
</evidence>
<dbReference type="GO" id="GO:0005886">
    <property type="term" value="C:plasma membrane"/>
    <property type="evidence" value="ECO:0007669"/>
    <property type="project" value="TreeGrafter"/>
</dbReference>
<evidence type="ECO:0000256" key="10">
    <source>
        <dbReference type="ARBA" id="ARBA00022989"/>
    </source>
</evidence>
<feature type="transmembrane region" description="Helical" evidence="18">
    <location>
        <begin position="65"/>
        <end position="83"/>
    </location>
</feature>
<organism evidence="19">
    <name type="scientific">Trichodesmium erythraeum (strain IMS101)</name>
    <dbReference type="NCBI Taxonomy" id="203124"/>
    <lineage>
        <taxon>Bacteria</taxon>
        <taxon>Bacillati</taxon>
        <taxon>Cyanobacteriota</taxon>
        <taxon>Cyanophyceae</taxon>
        <taxon>Oscillatoriophycideae</taxon>
        <taxon>Oscillatoriales</taxon>
        <taxon>Microcoleaceae</taxon>
        <taxon>Trichodesmium</taxon>
    </lineage>
</organism>
<dbReference type="STRING" id="203124.Tery_2749"/>
<dbReference type="SUPFAM" id="SSF53448">
    <property type="entry name" value="Nucleotide-diphospho-sugar transferases"/>
    <property type="match status" value="1"/>
</dbReference>
<keyword evidence="12 18" id="KW-0472">Membrane</keyword>
<evidence type="ECO:0000256" key="17">
    <source>
        <dbReference type="ARBA" id="ARBA00078564"/>
    </source>
</evidence>
<dbReference type="AlphaFoldDB" id="Q110Z2"/>
<dbReference type="EC" id="2.4.1.336" evidence="15"/>
<keyword evidence="7 18" id="KW-0812">Transmembrane</keyword>
<evidence type="ECO:0000256" key="15">
    <source>
        <dbReference type="ARBA" id="ARBA00066964"/>
    </source>
</evidence>
<evidence type="ECO:0000256" key="3">
    <source>
        <dbReference type="ARBA" id="ARBA00006739"/>
    </source>
</evidence>
<dbReference type="EMBL" id="CP000393">
    <property type="protein sequence ID" value="ABG51932.1"/>
    <property type="molecule type" value="Genomic_DNA"/>
</dbReference>
<evidence type="ECO:0000256" key="5">
    <source>
        <dbReference type="ARBA" id="ARBA00022676"/>
    </source>
</evidence>
<dbReference type="GO" id="GO:0006071">
    <property type="term" value="P:glycerol metabolic process"/>
    <property type="evidence" value="ECO:0007669"/>
    <property type="project" value="UniProtKB-KW"/>
</dbReference>
<gene>
    <name evidence="19" type="ordered locus">Tery_2749</name>
</gene>
<keyword evidence="8" id="KW-0319">Glycerol metabolism</keyword>
<dbReference type="KEGG" id="ter:Tery_2749"/>
<dbReference type="eggNOG" id="COG1215">
    <property type="taxonomic scope" value="Bacteria"/>
</dbReference>
<evidence type="ECO:0000256" key="9">
    <source>
        <dbReference type="ARBA" id="ARBA00022842"/>
    </source>
</evidence>
<dbReference type="CDD" id="cd06423">
    <property type="entry name" value="CESA_like"/>
    <property type="match status" value="1"/>
</dbReference>
<evidence type="ECO:0000256" key="1">
    <source>
        <dbReference type="ARBA" id="ARBA00001946"/>
    </source>
</evidence>
<sequence>MPDSYLPKDSYYQETKIYQNDTSDNEQENYQVSERQKTLDVNQIEQKIEVVEKKKFQDIYDGRRCKAALMLWLIWTTTIILHLLSWGYWIILGLTGLLSVQFLRILFAKPKLAPKTLSEENFTEWPYISLLVAAKNEEAVIRKLVKNMLALDYPTNSYELWVIDDNSTDKTPLLLEQLAREYEQLKVIRRSPDAGGGKSGALNAAIPFVKGKILGVFDADAQVTPDLLQKVVPLFAREEVGAVQIRKAIANAGINFWTKGQSAEMVVDGFFQEQRIAIGGIGELRGNGQFVRMNALEECGGWNEQTITDDLDLTIRLHLNQWDIDYLAFPAVTEEGVTSPIALWHQRSRWAEGGYQRYLDYWKLILRNRMRFSKTWDLWQFLVTQYLLSVAAVPDFLMSIILRRLPITSPLTVFTVMVSLLGMFIGLRRTRKQQMNLAKEEKVMEFNSSKDNPLSLFLTLLESVRGTFYMLHWFVVMGVTIARMSILPKRLKWVKTVHRGDE</sequence>
<name>Q110Z2_TRIEI</name>
<evidence type="ECO:0000256" key="13">
    <source>
        <dbReference type="ARBA" id="ARBA00023277"/>
    </source>
</evidence>
<evidence type="ECO:0000256" key="14">
    <source>
        <dbReference type="ARBA" id="ARBA00053004"/>
    </source>
</evidence>
<keyword evidence="4" id="KW-0444">Lipid biosynthesis</keyword>
<evidence type="ECO:0000313" key="19">
    <source>
        <dbReference type="EMBL" id="ABG51932.1"/>
    </source>
</evidence>
<dbReference type="InterPro" id="IPR029044">
    <property type="entry name" value="Nucleotide-diphossugar_trans"/>
</dbReference>
<evidence type="ECO:0000256" key="11">
    <source>
        <dbReference type="ARBA" id="ARBA00023098"/>
    </source>
</evidence>
<dbReference type="HOGENOM" id="CLU_037834_0_0_3"/>
<comment type="similarity">
    <text evidence="3">Belongs to the glycosyltransferase 2 family.</text>
</comment>
<dbReference type="Gene3D" id="3.90.550.10">
    <property type="entry name" value="Spore Coat Polysaccharide Biosynthesis Protein SpsA, Chain A"/>
    <property type="match status" value="1"/>
</dbReference>